<dbReference type="Pfam" id="PF03703">
    <property type="entry name" value="bPH_2"/>
    <property type="match status" value="2"/>
</dbReference>
<sequence length="516" mass="55067">MTASSGDAAADEALAGGATGFDWRRVHPVTPLVRGWVVVVVVVLGFGRQVLEQGAEERDAAVNHLGWVGLGLLALAVVVVGLSWLSWRFTAFALTDDAVHVRRGVIWRQHRKARLDRVQAIDVEQPFVARLVGLAELKIEVAGGSGSAVTIAYLREADARLLRAEVLARAAGVDATVVAAPRVDGAAAPVGPVPVRSDGPAPSDAPAAVVPGLLRVPALEAPEQEVYEVPSGRLVGSTLLTGEAIALLVVLLGVVGLGVATHSLAAAFTMIWVVVGLGSAVFNRFNRGFAFRAATSPDGIRLEHGLTESRAQTIPPGRVQAVELHQPLLWRRNDWWVVRVNVAGYGNSAESKPSSTVLHPVATRHEAFTAVWLVLPDLGTPDPVGVLSEGLGGTGPSDVYTAAPRRARWLDPVAWRRTAFTVTHRALVARTGRLHRRLVLVPHGRTQSLGLRQGPVGRRLGIATFVVHSTPGPVSPQIPHLDGSVARRLLDEQVVRAREARAHDVPERWMRPETAP</sequence>
<feature type="domain" description="YdbS-like PH" evidence="2">
    <location>
        <begin position="415"/>
        <end position="491"/>
    </location>
</feature>
<proteinExistence type="predicted"/>
<dbReference type="RefSeq" id="WP_245859073.1">
    <property type="nucleotide sequence ID" value="NZ_PGTZ01000007.1"/>
</dbReference>
<keyword evidence="1" id="KW-0472">Membrane</keyword>
<evidence type="ECO:0000313" key="3">
    <source>
        <dbReference type="EMBL" id="PJI93946.1"/>
    </source>
</evidence>
<accession>A0A2M8WSZ1</accession>
<keyword evidence="4" id="KW-1185">Reference proteome</keyword>
<feature type="transmembrane region" description="Helical" evidence="1">
    <location>
        <begin position="234"/>
        <end position="257"/>
    </location>
</feature>
<name>A0A2M8WSZ1_9MICO</name>
<evidence type="ECO:0000259" key="2">
    <source>
        <dbReference type="Pfam" id="PF03703"/>
    </source>
</evidence>
<dbReference type="AlphaFoldDB" id="A0A2M8WSZ1"/>
<feature type="transmembrane region" description="Helical" evidence="1">
    <location>
        <begin position="263"/>
        <end position="282"/>
    </location>
</feature>
<evidence type="ECO:0000256" key="1">
    <source>
        <dbReference type="SAM" id="Phobius"/>
    </source>
</evidence>
<comment type="caution">
    <text evidence="3">The sequence shown here is derived from an EMBL/GenBank/DDBJ whole genome shotgun (WGS) entry which is preliminary data.</text>
</comment>
<dbReference type="PANTHER" id="PTHR34473">
    <property type="entry name" value="UPF0699 TRANSMEMBRANE PROTEIN YDBS"/>
    <property type="match status" value="1"/>
</dbReference>
<feature type="transmembrane region" description="Helical" evidence="1">
    <location>
        <begin position="32"/>
        <end position="51"/>
    </location>
</feature>
<evidence type="ECO:0000313" key="4">
    <source>
        <dbReference type="Proteomes" id="UP000231586"/>
    </source>
</evidence>
<feature type="transmembrane region" description="Helical" evidence="1">
    <location>
        <begin position="66"/>
        <end position="85"/>
    </location>
</feature>
<keyword evidence="1" id="KW-0812">Transmembrane</keyword>
<keyword evidence="1" id="KW-1133">Transmembrane helix</keyword>
<dbReference type="Proteomes" id="UP000231586">
    <property type="component" value="Unassembled WGS sequence"/>
</dbReference>
<dbReference type="InterPro" id="IPR005182">
    <property type="entry name" value="YdbS-like_PH"/>
</dbReference>
<organism evidence="3 4">
    <name type="scientific">Luteimicrobium subarcticum</name>
    <dbReference type="NCBI Taxonomy" id="620910"/>
    <lineage>
        <taxon>Bacteria</taxon>
        <taxon>Bacillati</taxon>
        <taxon>Actinomycetota</taxon>
        <taxon>Actinomycetes</taxon>
        <taxon>Micrococcales</taxon>
        <taxon>Luteimicrobium</taxon>
    </lineage>
</organism>
<dbReference type="EMBL" id="PGTZ01000007">
    <property type="protein sequence ID" value="PJI93946.1"/>
    <property type="molecule type" value="Genomic_DNA"/>
</dbReference>
<feature type="domain" description="YdbS-like PH" evidence="2">
    <location>
        <begin position="87"/>
        <end position="164"/>
    </location>
</feature>
<gene>
    <name evidence="3" type="ORF">CLV34_1427</name>
</gene>
<dbReference type="PIRSF" id="PIRSF026631">
    <property type="entry name" value="UCP026631"/>
    <property type="match status" value="1"/>
</dbReference>
<reference evidence="3 4" key="1">
    <citation type="submission" date="2017-11" db="EMBL/GenBank/DDBJ databases">
        <title>Genomic Encyclopedia of Archaeal and Bacterial Type Strains, Phase II (KMG-II): From Individual Species to Whole Genera.</title>
        <authorList>
            <person name="Goeker M."/>
        </authorList>
    </citation>
    <scope>NUCLEOTIDE SEQUENCE [LARGE SCALE GENOMIC DNA]</scope>
    <source>
        <strain evidence="3 4">DSM 22413</strain>
    </source>
</reference>
<dbReference type="PANTHER" id="PTHR34473:SF2">
    <property type="entry name" value="UPF0699 TRANSMEMBRANE PROTEIN YDBT"/>
    <property type="match status" value="1"/>
</dbReference>
<dbReference type="InterPro" id="IPR014529">
    <property type="entry name" value="UCP026631"/>
</dbReference>
<protein>
    <submittedName>
        <fullName evidence="3">Putative membrane protein</fullName>
    </submittedName>
</protein>